<dbReference type="Gene3D" id="3.40.30.10">
    <property type="entry name" value="Glutaredoxin"/>
    <property type="match status" value="1"/>
</dbReference>
<evidence type="ECO:0000259" key="1">
    <source>
        <dbReference type="PROSITE" id="PS50404"/>
    </source>
</evidence>
<dbReference type="Gene3D" id="1.20.1050.10">
    <property type="match status" value="1"/>
</dbReference>
<dbReference type="PANTHER" id="PTHR43968">
    <property type="match status" value="1"/>
</dbReference>
<dbReference type="Proteomes" id="UP000305881">
    <property type="component" value="Chromosome"/>
</dbReference>
<dbReference type="InterPro" id="IPR004045">
    <property type="entry name" value="Glutathione_S-Trfase_N"/>
</dbReference>
<dbReference type="AlphaFoldDB" id="A0A4P9UNZ1"/>
<protein>
    <submittedName>
        <fullName evidence="3">Glutathione S-transferase family protein</fullName>
    </submittedName>
</protein>
<dbReference type="Pfam" id="PF13417">
    <property type="entry name" value="GST_N_3"/>
    <property type="match status" value="1"/>
</dbReference>
<dbReference type="PROSITE" id="PS50404">
    <property type="entry name" value="GST_NTER"/>
    <property type="match status" value="1"/>
</dbReference>
<dbReference type="KEGG" id="mbur:EQU24_13110"/>
<sequence length="241" mass="27921">MRTLYQFPISHYCEKVRWALDHKQLDYRTRNLLPGLHARTTKKLAAESTVPVLVDSGKAIQDSSDIIDYLDSRYPDTPLTPGEPELKEEAQYWEKFADERIGVAVRAVCYDTLLDHPGLLIPIFTANGPWYGRPIMPVIYPKLRLQMRKLMMIEPRTVKLAQQRLEKAIDKIDAHLKGRRFMVGDRFTRADIAVASFLAPLCKIRKFSVEWPAVYPEPLESLTASWAGKLSWVERLYQDYR</sequence>
<dbReference type="GO" id="GO:0016740">
    <property type="term" value="F:transferase activity"/>
    <property type="evidence" value="ECO:0007669"/>
    <property type="project" value="UniProtKB-KW"/>
</dbReference>
<reference evidence="4" key="1">
    <citation type="journal article" date="2019" name="J. Bacteriol.">
        <title>A Mutagenic Screen Identifies a TonB-Dependent Receptor Required for the Lanthanide Metal Switch in the Type I Methanotroph 'Methylotuvimicrobium buryatense' 5GB1C.</title>
        <authorList>
            <person name="Groom J.D."/>
            <person name="Ford S.M."/>
            <person name="Pesesky M.W."/>
            <person name="Lidstrom M.E."/>
        </authorList>
    </citation>
    <scope>NUCLEOTIDE SEQUENCE [LARGE SCALE GENOMIC DNA]</scope>
    <source>
        <strain evidence="4">5GB1C</strain>
    </source>
</reference>
<dbReference type="CDD" id="cd00570">
    <property type="entry name" value="GST_N_family"/>
    <property type="match status" value="1"/>
</dbReference>
<dbReference type="InterPro" id="IPR010987">
    <property type="entry name" value="Glutathione-S-Trfase_C-like"/>
</dbReference>
<evidence type="ECO:0000313" key="3">
    <source>
        <dbReference type="EMBL" id="QCW83068.1"/>
    </source>
</evidence>
<dbReference type="Pfam" id="PF13410">
    <property type="entry name" value="GST_C_2"/>
    <property type="match status" value="1"/>
</dbReference>
<dbReference type="OrthoDB" id="5242791at2"/>
<name>A0A4P9UNZ1_METBY</name>
<dbReference type="GO" id="GO:0005737">
    <property type="term" value="C:cytoplasm"/>
    <property type="evidence" value="ECO:0007669"/>
    <property type="project" value="TreeGrafter"/>
</dbReference>
<proteinExistence type="predicted"/>
<gene>
    <name evidence="3" type="ORF">EQU24_13110</name>
</gene>
<keyword evidence="4" id="KW-1185">Reference proteome</keyword>
<dbReference type="PROSITE" id="PS50405">
    <property type="entry name" value="GST_CTER"/>
    <property type="match status" value="1"/>
</dbReference>
<dbReference type="EMBL" id="CP035467">
    <property type="protein sequence ID" value="QCW83068.1"/>
    <property type="molecule type" value="Genomic_DNA"/>
</dbReference>
<dbReference type="InterPro" id="IPR036282">
    <property type="entry name" value="Glutathione-S-Trfase_C_sf"/>
</dbReference>
<dbReference type="SUPFAM" id="SSF52833">
    <property type="entry name" value="Thioredoxin-like"/>
    <property type="match status" value="1"/>
</dbReference>
<dbReference type="InterPro" id="IPR050983">
    <property type="entry name" value="GST_Omega/HSP26"/>
</dbReference>
<dbReference type="RefSeq" id="WP_017839072.1">
    <property type="nucleotide sequence ID" value="NZ_CP035467.1"/>
</dbReference>
<organism evidence="3 4">
    <name type="scientific">Methylotuvimicrobium buryatense</name>
    <name type="common">Methylomicrobium buryatense</name>
    <dbReference type="NCBI Taxonomy" id="95641"/>
    <lineage>
        <taxon>Bacteria</taxon>
        <taxon>Pseudomonadati</taxon>
        <taxon>Pseudomonadota</taxon>
        <taxon>Gammaproteobacteria</taxon>
        <taxon>Methylococcales</taxon>
        <taxon>Methylococcaceae</taxon>
        <taxon>Methylotuvimicrobium</taxon>
    </lineage>
</organism>
<accession>A0A4P9UNZ1</accession>
<dbReference type="PROSITE" id="PS51354">
    <property type="entry name" value="GLUTAREDOXIN_2"/>
    <property type="match status" value="1"/>
</dbReference>
<dbReference type="STRING" id="675511.GCA_000341735_00422"/>
<feature type="domain" description="GST N-terminal" evidence="1">
    <location>
        <begin position="1"/>
        <end position="78"/>
    </location>
</feature>
<evidence type="ECO:0000259" key="2">
    <source>
        <dbReference type="PROSITE" id="PS50405"/>
    </source>
</evidence>
<evidence type="ECO:0000313" key="4">
    <source>
        <dbReference type="Proteomes" id="UP000305881"/>
    </source>
</evidence>
<dbReference type="PANTHER" id="PTHR43968:SF6">
    <property type="entry name" value="GLUTATHIONE S-TRANSFERASE OMEGA"/>
    <property type="match status" value="1"/>
</dbReference>
<dbReference type="SUPFAM" id="SSF47616">
    <property type="entry name" value="GST C-terminal domain-like"/>
    <property type="match status" value="1"/>
</dbReference>
<feature type="domain" description="GST C-terminal" evidence="2">
    <location>
        <begin position="112"/>
        <end position="241"/>
    </location>
</feature>
<dbReference type="InterPro" id="IPR036249">
    <property type="entry name" value="Thioredoxin-like_sf"/>
</dbReference>